<gene>
    <name evidence="20" type="ORF">RMAR00112_LOCUS34579</name>
</gene>
<evidence type="ECO:0000256" key="8">
    <source>
        <dbReference type="ARBA" id="ARBA00022679"/>
    </source>
</evidence>
<evidence type="ECO:0000256" key="13">
    <source>
        <dbReference type="ARBA" id="ARBA00023136"/>
    </source>
</evidence>
<feature type="transmembrane region" description="Helical" evidence="19">
    <location>
        <begin position="309"/>
        <end position="331"/>
    </location>
</feature>
<evidence type="ECO:0000256" key="12">
    <source>
        <dbReference type="ARBA" id="ARBA00023098"/>
    </source>
</evidence>
<feature type="transmembrane region" description="Helical" evidence="19">
    <location>
        <begin position="199"/>
        <end position="219"/>
    </location>
</feature>
<evidence type="ECO:0000256" key="17">
    <source>
        <dbReference type="ARBA" id="ARBA00032396"/>
    </source>
</evidence>
<feature type="transmembrane region" description="Helical" evidence="19">
    <location>
        <begin position="43"/>
        <end position="62"/>
    </location>
</feature>
<comment type="pathway">
    <text evidence="4">Lipid metabolism.</text>
</comment>
<dbReference type="PANTHER" id="PTHR13773:SF8">
    <property type="entry name" value="PHOSPHATIDATE CYTIDYLYLTRANSFERASE, PHOTORECEPTOR-SPECIFIC"/>
    <property type="match status" value="1"/>
</dbReference>
<protein>
    <recommendedName>
        <fullName evidence="6">phosphatidate cytidylyltransferase</fullName>
        <ecNumber evidence="6">2.7.7.41</ecNumber>
    </recommendedName>
    <alternativeName>
        <fullName evidence="16">CDP-diacylglycerol synthase</fullName>
    </alternativeName>
    <alternativeName>
        <fullName evidence="17">CDP-diglyceride pyrophosphorylase</fullName>
    </alternativeName>
    <alternativeName>
        <fullName evidence="18">CDP-diglyceride synthase</fullName>
    </alternativeName>
</protein>
<keyword evidence="8" id="KW-0808">Transferase</keyword>
<dbReference type="GO" id="GO:0004605">
    <property type="term" value="F:phosphatidate cytidylyltransferase activity"/>
    <property type="evidence" value="ECO:0007669"/>
    <property type="project" value="UniProtKB-EC"/>
</dbReference>
<dbReference type="AlphaFoldDB" id="A0A7S3ACV3"/>
<dbReference type="UniPathway" id="UPA00557">
    <property type="reaction ID" value="UER00614"/>
</dbReference>
<keyword evidence="9 19" id="KW-0812">Transmembrane</keyword>
<evidence type="ECO:0000256" key="5">
    <source>
        <dbReference type="ARBA" id="ARBA00010185"/>
    </source>
</evidence>
<evidence type="ECO:0000256" key="14">
    <source>
        <dbReference type="ARBA" id="ARBA00023209"/>
    </source>
</evidence>
<keyword evidence="13 19" id="KW-0472">Membrane</keyword>
<comment type="pathway">
    <text evidence="3">Phospholipid metabolism; CDP-diacylglycerol biosynthesis; CDP-diacylglycerol from sn-glycerol 3-phosphate: step 3/3.</text>
</comment>
<evidence type="ECO:0000256" key="4">
    <source>
        <dbReference type="ARBA" id="ARBA00005189"/>
    </source>
</evidence>
<evidence type="ECO:0000256" key="7">
    <source>
        <dbReference type="ARBA" id="ARBA00022516"/>
    </source>
</evidence>
<dbReference type="GO" id="GO:0016024">
    <property type="term" value="P:CDP-diacylglycerol biosynthetic process"/>
    <property type="evidence" value="ECO:0007669"/>
    <property type="project" value="UniProtKB-UniPathway"/>
</dbReference>
<keyword evidence="12" id="KW-0443">Lipid metabolism</keyword>
<comment type="catalytic activity">
    <reaction evidence="1">
        <text>a 1,2-diacyl-sn-glycero-3-phosphate + CTP + H(+) = a CDP-1,2-diacyl-sn-glycerol + diphosphate</text>
        <dbReference type="Rhea" id="RHEA:16229"/>
        <dbReference type="ChEBI" id="CHEBI:15378"/>
        <dbReference type="ChEBI" id="CHEBI:33019"/>
        <dbReference type="ChEBI" id="CHEBI:37563"/>
        <dbReference type="ChEBI" id="CHEBI:58332"/>
        <dbReference type="ChEBI" id="CHEBI:58608"/>
        <dbReference type="EC" id="2.7.7.41"/>
    </reaction>
</comment>
<dbReference type="InterPro" id="IPR016720">
    <property type="entry name" value="PC_Trfase_euk"/>
</dbReference>
<evidence type="ECO:0000256" key="16">
    <source>
        <dbReference type="ARBA" id="ARBA00029893"/>
    </source>
</evidence>
<dbReference type="EC" id="2.7.7.41" evidence="6"/>
<evidence type="ECO:0000313" key="20">
    <source>
        <dbReference type="EMBL" id="CAE0066507.1"/>
    </source>
</evidence>
<accession>A0A7S3ACV3</accession>
<feature type="transmembrane region" description="Helical" evidence="19">
    <location>
        <begin position="101"/>
        <end position="120"/>
    </location>
</feature>
<keyword evidence="14" id="KW-0594">Phospholipid biosynthesis</keyword>
<name>A0A7S3ACV3_9RHOD</name>
<dbReference type="PANTHER" id="PTHR13773">
    <property type="entry name" value="PHOSPHATIDATE CYTIDYLYLTRANSFERASE"/>
    <property type="match status" value="1"/>
</dbReference>
<evidence type="ECO:0000256" key="19">
    <source>
        <dbReference type="SAM" id="Phobius"/>
    </source>
</evidence>
<feature type="transmembrane region" description="Helical" evidence="19">
    <location>
        <begin position="68"/>
        <end position="89"/>
    </location>
</feature>
<feature type="transmembrane region" description="Helical" evidence="19">
    <location>
        <begin position="140"/>
        <end position="161"/>
    </location>
</feature>
<evidence type="ECO:0000256" key="2">
    <source>
        <dbReference type="ARBA" id="ARBA00004141"/>
    </source>
</evidence>
<evidence type="ECO:0000256" key="15">
    <source>
        <dbReference type="ARBA" id="ARBA00023264"/>
    </source>
</evidence>
<proteinExistence type="inferred from homology"/>
<evidence type="ECO:0000256" key="11">
    <source>
        <dbReference type="ARBA" id="ARBA00022989"/>
    </source>
</evidence>
<feature type="transmembrane region" description="Helical" evidence="19">
    <location>
        <begin position="240"/>
        <end position="258"/>
    </location>
</feature>
<sequence length="424" mass="47269">MEGSVSARKRVVKAGVTTDKANKTPEDVAKVPGVKKKKTWADFSTRLLAAVVMIGTVIATVWTGHIAVSTLIVFMECIVYSEVVNLGYLEAQERGMPWFKRITWGFFASTQYFVYGKSVLGHFEAQDRKFMENALLQFLLRHHTFVSFAVYGGFFVAFVLSLQPKLASYQFGIYARSHIAIFVVITCANFMILNVKMGMIWFLLPVVCVAMNDSFSYIFGRMFGKTPLTALSPKKTWEGLIYGGITTLISGFFVSRLLSRWEFMTCPKPEFTDCNILCRVHCTPSTVFLPSIFGLPKVFGGVTFSLASIQLHGVVIALFTSVLAPFGGFFASGAKRAFKVKDFGSIIPGHGGITDRVDCHLVMAVFTYVYVINFVRDRAPDVEKLLIMVTELTLTEQEELFHELYQIIVDKGANVKALLADVVQ</sequence>
<evidence type="ECO:0000256" key="18">
    <source>
        <dbReference type="ARBA" id="ARBA00033406"/>
    </source>
</evidence>
<evidence type="ECO:0000256" key="9">
    <source>
        <dbReference type="ARBA" id="ARBA00022692"/>
    </source>
</evidence>
<evidence type="ECO:0000256" key="1">
    <source>
        <dbReference type="ARBA" id="ARBA00001698"/>
    </source>
</evidence>
<organism evidence="20">
    <name type="scientific">Rhodosorus marinus</name>
    <dbReference type="NCBI Taxonomy" id="101924"/>
    <lineage>
        <taxon>Eukaryota</taxon>
        <taxon>Rhodophyta</taxon>
        <taxon>Stylonematophyceae</taxon>
        <taxon>Stylonematales</taxon>
        <taxon>Stylonemataceae</taxon>
        <taxon>Rhodosorus</taxon>
    </lineage>
</organism>
<evidence type="ECO:0000256" key="3">
    <source>
        <dbReference type="ARBA" id="ARBA00005119"/>
    </source>
</evidence>
<dbReference type="EMBL" id="HBHW01044510">
    <property type="protein sequence ID" value="CAE0066507.1"/>
    <property type="molecule type" value="Transcribed_RNA"/>
</dbReference>
<keyword evidence="7" id="KW-0444">Lipid biosynthesis</keyword>
<keyword evidence="10" id="KW-0548">Nucleotidyltransferase</keyword>
<reference evidence="20" key="1">
    <citation type="submission" date="2021-01" db="EMBL/GenBank/DDBJ databases">
        <authorList>
            <person name="Corre E."/>
            <person name="Pelletier E."/>
            <person name="Niang G."/>
            <person name="Scheremetjew M."/>
            <person name="Finn R."/>
            <person name="Kale V."/>
            <person name="Holt S."/>
            <person name="Cochrane G."/>
            <person name="Meng A."/>
            <person name="Brown T."/>
            <person name="Cohen L."/>
        </authorList>
    </citation>
    <scope>NUCLEOTIDE SEQUENCE</scope>
    <source>
        <strain evidence="20">CCMP 769</strain>
    </source>
</reference>
<comment type="subcellular location">
    <subcellularLocation>
        <location evidence="2">Membrane</location>
        <topology evidence="2">Multi-pass membrane protein</topology>
    </subcellularLocation>
</comment>
<feature type="transmembrane region" description="Helical" evidence="19">
    <location>
        <begin position="173"/>
        <end position="193"/>
    </location>
</feature>
<keyword evidence="11 19" id="KW-1133">Transmembrane helix</keyword>
<comment type="similarity">
    <text evidence="5">Belongs to the CDS family.</text>
</comment>
<dbReference type="GO" id="GO:0005789">
    <property type="term" value="C:endoplasmic reticulum membrane"/>
    <property type="evidence" value="ECO:0007669"/>
    <property type="project" value="TreeGrafter"/>
</dbReference>
<evidence type="ECO:0000256" key="10">
    <source>
        <dbReference type="ARBA" id="ARBA00022695"/>
    </source>
</evidence>
<dbReference type="Pfam" id="PF01148">
    <property type="entry name" value="CTP_transf_1"/>
    <property type="match status" value="1"/>
</dbReference>
<keyword evidence="15" id="KW-1208">Phospholipid metabolism</keyword>
<evidence type="ECO:0000256" key="6">
    <source>
        <dbReference type="ARBA" id="ARBA00012487"/>
    </source>
</evidence>